<dbReference type="AlphaFoldDB" id="A0A271IVT3"/>
<dbReference type="SUPFAM" id="SSF49503">
    <property type="entry name" value="Cupredoxins"/>
    <property type="match status" value="1"/>
</dbReference>
<dbReference type="Pfam" id="PF13473">
    <property type="entry name" value="Cupredoxin_1"/>
    <property type="match status" value="1"/>
</dbReference>
<name>A0A271IVT3_9BACT</name>
<evidence type="ECO:0000313" key="2">
    <source>
        <dbReference type="EMBL" id="PAP74659.1"/>
    </source>
</evidence>
<evidence type="ECO:0000313" key="3">
    <source>
        <dbReference type="Proteomes" id="UP000216339"/>
    </source>
</evidence>
<sequence length="106" mass="11198">MGAEAASGPVEAEVVDGVQTVEIEAGRMGYAPREIRLQAGVPTRLVFTRTVEDECSSQVTLPAYGVEATDLPLGEPVAIEFTPTEAGEVEWVCGMDMQRGTIAVVS</sequence>
<dbReference type="InterPro" id="IPR028096">
    <property type="entry name" value="EfeO_Cupredoxin"/>
</dbReference>
<proteinExistence type="predicted"/>
<keyword evidence="3" id="KW-1185">Reference proteome</keyword>
<dbReference type="Gene3D" id="2.60.40.420">
    <property type="entry name" value="Cupredoxins - blue copper proteins"/>
    <property type="match status" value="1"/>
</dbReference>
<dbReference type="EMBL" id="MQWD01000005">
    <property type="protein sequence ID" value="PAP74659.1"/>
    <property type="molecule type" value="Genomic_DNA"/>
</dbReference>
<evidence type="ECO:0000259" key="1">
    <source>
        <dbReference type="Pfam" id="PF13473"/>
    </source>
</evidence>
<protein>
    <recommendedName>
        <fullName evidence="1">EfeO-type cupredoxin-like domain-containing protein</fullName>
    </recommendedName>
</protein>
<feature type="domain" description="EfeO-type cupredoxin-like" evidence="1">
    <location>
        <begin position="17"/>
        <end position="104"/>
    </location>
</feature>
<reference evidence="2 3" key="1">
    <citation type="submission" date="2016-11" db="EMBL/GenBank/DDBJ databases">
        <title>Study of marine rhodopsin-containing bacteria.</title>
        <authorList>
            <person name="Yoshizawa S."/>
            <person name="Kumagai Y."/>
            <person name="Kogure K."/>
        </authorList>
    </citation>
    <scope>NUCLEOTIDE SEQUENCE [LARGE SCALE GENOMIC DNA]</scope>
    <source>
        <strain evidence="2 3">SAORIC-28</strain>
    </source>
</reference>
<gene>
    <name evidence="2" type="ORF">BSZ37_20230</name>
</gene>
<organism evidence="2 3">
    <name type="scientific">Rubrivirga marina</name>
    <dbReference type="NCBI Taxonomy" id="1196024"/>
    <lineage>
        <taxon>Bacteria</taxon>
        <taxon>Pseudomonadati</taxon>
        <taxon>Rhodothermota</taxon>
        <taxon>Rhodothermia</taxon>
        <taxon>Rhodothermales</taxon>
        <taxon>Rubricoccaceae</taxon>
        <taxon>Rubrivirga</taxon>
    </lineage>
</organism>
<comment type="caution">
    <text evidence="2">The sequence shown here is derived from an EMBL/GenBank/DDBJ whole genome shotgun (WGS) entry which is preliminary data.</text>
</comment>
<dbReference type="InterPro" id="IPR008972">
    <property type="entry name" value="Cupredoxin"/>
</dbReference>
<dbReference type="Proteomes" id="UP000216339">
    <property type="component" value="Unassembled WGS sequence"/>
</dbReference>
<accession>A0A271IVT3</accession>